<proteinExistence type="predicted"/>
<dbReference type="Pfam" id="PF00535">
    <property type="entry name" value="Glycos_transf_2"/>
    <property type="match status" value="1"/>
</dbReference>
<dbReference type="OrthoDB" id="9815829at2"/>
<dbReference type="HOGENOM" id="CLU_025996_0_7_10"/>
<accession>Q3AQJ0</accession>
<evidence type="ECO:0000313" key="2">
    <source>
        <dbReference type="EMBL" id="ABB28735.1"/>
    </source>
</evidence>
<gene>
    <name evidence="2" type="ordered locus">Cag_1479</name>
</gene>
<dbReference type="Gene3D" id="3.90.550.10">
    <property type="entry name" value="Spore Coat Polysaccharide Biosynthesis Protein SpsA, Chain A"/>
    <property type="match status" value="1"/>
</dbReference>
<dbReference type="InterPro" id="IPR001173">
    <property type="entry name" value="Glyco_trans_2-like"/>
</dbReference>
<evidence type="ECO:0000259" key="1">
    <source>
        <dbReference type="Pfam" id="PF00535"/>
    </source>
</evidence>
<dbReference type="KEGG" id="cch:Cag_1479"/>
<reference evidence="2" key="1">
    <citation type="submission" date="2005-08" db="EMBL/GenBank/DDBJ databases">
        <title>Complete sequence of Chlorobium chlorochromatii CaD3.</title>
        <authorList>
            <person name="Copeland A."/>
            <person name="Lucas S."/>
            <person name="Lapidus A."/>
            <person name="Barry K."/>
            <person name="Detter J.C."/>
            <person name="Glavina T."/>
            <person name="Hammon N."/>
            <person name="Israni S."/>
            <person name="Pitluck S."/>
            <person name="Bryant D."/>
            <person name="Schmutz J."/>
            <person name="Larimer F."/>
            <person name="Land M."/>
            <person name="Kyrpides N."/>
            <person name="Ivanova N."/>
            <person name="Richardson P."/>
        </authorList>
    </citation>
    <scope>NUCLEOTIDE SEQUENCE [LARGE SCALE GENOMIC DNA]</scope>
    <source>
        <strain evidence="2">CaD3</strain>
    </source>
</reference>
<dbReference type="EMBL" id="CP000108">
    <property type="protein sequence ID" value="ABB28735.1"/>
    <property type="molecule type" value="Genomic_DNA"/>
</dbReference>
<dbReference type="GO" id="GO:0016758">
    <property type="term" value="F:hexosyltransferase activity"/>
    <property type="evidence" value="ECO:0007669"/>
    <property type="project" value="UniProtKB-ARBA"/>
</dbReference>
<dbReference type="InterPro" id="IPR029044">
    <property type="entry name" value="Nucleotide-diphossugar_trans"/>
</dbReference>
<dbReference type="eggNOG" id="COG1215">
    <property type="taxonomic scope" value="Bacteria"/>
</dbReference>
<dbReference type="AlphaFoldDB" id="Q3AQJ0"/>
<name>Q3AQJ0_CHLCH</name>
<dbReference type="PANTHER" id="PTHR22916">
    <property type="entry name" value="GLYCOSYLTRANSFERASE"/>
    <property type="match status" value="1"/>
</dbReference>
<dbReference type="SUPFAM" id="SSF53448">
    <property type="entry name" value="Nucleotide-diphospho-sugar transferases"/>
    <property type="match status" value="1"/>
</dbReference>
<dbReference type="PANTHER" id="PTHR22916:SF65">
    <property type="entry name" value="SLR1065 PROTEIN"/>
    <property type="match status" value="1"/>
</dbReference>
<keyword evidence="2" id="KW-0808">Transferase</keyword>
<dbReference type="CAZy" id="GT2">
    <property type="family name" value="Glycosyltransferase Family 2"/>
</dbReference>
<protein>
    <submittedName>
        <fullName evidence="2">Glycosyltransferases involved in cell wall biogenesis-like protein</fullName>
    </submittedName>
</protein>
<dbReference type="STRING" id="340177.Cag_1479"/>
<organism evidence="2">
    <name type="scientific">Chlorobium chlorochromatii (strain CaD3)</name>
    <dbReference type="NCBI Taxonomy" id="340177"/>
    <lineage>
        <taxon>Bacteria</taxon>
        <taxon>Pseudomonadati</taxon>
        <taxon>Chlorobiota</taxon>
        <taxon>Chlorobiia</taxon>
        <taxon>Chlorobiales</taxon>
        <taxon>Chlorobiaceae</taxon>
        <taxon>Chlorobium/Pelodictyon group</taxon>
        <taxon>Chlorobium</taxon>
    </lineage>
</organism>
<sequence length="307" mass="35192">MKAPSVSVILPLYNHEQYIDKTLTSIFEQTSPPDEIILIDDGSTDQGFEKATLILKNDPRAHLIQQENKGAHNTINRGIELARSEFIAILNTDDLFLPSKIERCRNIIENYPEIDFICGDINIIDENSNMVTSGETVKWLEHAHDFQMRCHSLDLGLLNDNYVTTTSNMFFSKNLWEKNKGFQNLRYCHDLDFILTALSSSKVVIDYNYKHINYRTHSHNTIKEKISKIRYEMAAVMANAMMCNNAIVSKSTLLDDIKSLGGIIDKKNNALLLSVLMTLRSRYTCKIPYYEQLQEDAIAAELYKLLN</sequence>
<feature type="domain" description="Glycosyltransferase 2-like" evidence="1">
    <location>
        <begin position="7"/>
        <end position="133"/>
    </location>
</feature>